<dbReference type="InterPro" id="IPR036388">
    <property type="entry name" value="WH-like_DNA-bd_sf"/>
</dbReference>
<name>A0A2S5BAS4_9BASI</name>
<dbReference type="OrthoDB" id="2529739at2759"/>
<dbReference type="EMBL" id="PJQD01000033">
    <property type="protein sequence ID" value="POY73882.1"/>
    <property type="molecule type" value="Genomic_DNA"/>
</dbReference>
<evidence type="ECO:0000259" key="6">
    <source>
        <dbReference type="SMART" id="SM00415"/>
    </source>
</evidence>
<dbReference type="Proteomes" id="UP000237144">
    <property type="component" value="Unassembled WGS sequence"/>
</dbReference>
<dbReference type="GO" id="GO:0003700">
    <property type="term" value="F:DNA-binding transcription factor activity"/>
    <property type="evidence" value="ECO:0007669"/>
    <property type="project" value="InterPro"/>
</dbReference>
<dbReference type="STRING" id="741276.A0A2S5BAS4"/>
<evidence type="ECO:0000256" key="2">
    <source>
        <dbReference type="ARBA" id="ARBA00023125"/>
    </source>
</evidence>
<keyword evidence="3" id="KW-0539">Nucleus</keyword>
<evidence type="ECO:0000256" key="1">
    <source>
        <dbReference type="ARBA" id="ARBA00004123"/>
    </source>
</evidence>
<organism evidence="7 8">
    <name type="scientific">Rhodotorula taiwanensis</name>
    <dbReference type="NCBI Taxonomy" id="741276"/>
    <lineage>
        <taxon>Eukaryota</taxon>
        <taxon>Fungi</taxon>
        <taxon>Dikarya</taxon>
        <taxon>Basidiomycota</taxon>
        <taxon>Pucciniomycotina</taxon>
        <taxon>Microbotryomycetes</taxon>
        <taxon>Sporidiobolales</taxon>
        <taxon>Sporidiobolaceae</taxon>
        <taxon>Rhodotorula</taxon>
    </lineage>
</organism>
<dbReference type="InterPro" id="IPR036390">
    <property type="entry name" value="WH_DNA-bd_sf"/>
</dbReference>
<comment type="subcellular location">
    <subcellularLocation>
        <location evidence="1">Nucleus</location>
    </subcellularLocation>
</comment>
<feature type="domain" description="HSF-type DNA-binding" evidence="6">
    <location>
        <begin position="7"/>
        <end position="114"/>
    </location>
</feature>
<keyword evidence="8" id="KW-1185">Reference proteome</keyword>
<feature type="region of interest" description="Disordered" evidence="5">
    <location>
        <begin position="317"/>
        <end position="362"/>
    </location>
</feature>
<dbReference type="SUPFAM" id="SSF46785">
    <property type="entry name" value="Winged helix' DNA-binding domain"/>
    <property type="match status" value="1"/>
</dbReference>
<dbReference type="SMART" id="SM00415">
    <property type="entry name" value="HSF"/>
    <property type="match status" value="1"/>
</dbReference>
<sequence>MSCPEPQRARFVEQLHDLLERPADAANFRWTADGVSFEISEQQSLALYALSPKWSFRSLASFIHQLSYYGFVRLSDRRKTQHRRGASGDNIVFFHPSGFFSRGDDSRLEMIQRKPRDRSKSAKSQNSPADPRSESRATLQLPQTYPSFADFSPSESSLSGYATPVMQPACSPQRPTFGRASTWCGSSGQLPYNQPAYSATPPAPTYSQEDALLWTTWAGDLHLPGAPPFLDSHLSPSPERAHRTAAAAGPHWSAWARTCGTSEPALAHVVAPPASEAVPNGLTMRGFDEYQPMLTPPLLVDDARRCEYFDVAGGIYPTGSRSGPPSVQGRPADLEYAPHPPISTTSDPRSLQRPHRLRTVPLPSSPLCGLGLNFDGLSNGGGRSRMSPLHCR</sequence>
<feature type="region of interest" description="Disordered" evidence="5">
    <location>
        <begin position="112"/>
        <end position="140"/>
    </location>
</feature>
<dbReference type="Gene3D" id="1.10.10.10">
    <property type="entry name" value="Winged helix-like DNA-binding domain superfamily/Winged helix DNA-binding domain"/>
    <property type="match status" value="1"/>
</dbReference>
<dbReference type="AlphaFoldDB" id="A0A2S5BAS4"/>
<proteinExistence type="inferred from homology"/>
<evidence type="ECO:0000256" key="3">
    <source>
        <dbReference type="ARBA" id="ARBA00023242"/>
    </source>
</evidence>
<gene>
    <name evidence="7" type="ORF">BMF94_3052</name>
</gene>
<dbReference type="GO" id="GO:0043565">
    <property type="term" value="F:sequence-specific DNA binding"/>
    <property type="evidence" value="ECO:0007669"/>
    <property type="project" value="InterPro"/>
</dbReference>
<accession>A0A2S5BAS4</accession>
<dbReference type="GO" id="GO:0005634">
    <property type="term" value="C:nucleus"/>
    <property type="evidence" value="ECO:0007669"/>
    <property type="project" value="UniProtKB-SubCell"/>
</dbReference>
<reference evidence="7 8" key="1">
    <citation type="journal article" date="2018" name="Front. Microbiol.">
        <title>Prospects for Fungal Bioremediation of Acidic Radioactive Waste Sites: Characterization and Genome Sequence of Rhodotorula taiwanensis MD1149.</title>
        <authorList>
            <person name="Tkavc R."/>
            <person name="Matrosova V.Y."/>
            <person name="Grichenko O.E."/>
            <person name="Gostincar C."/>
            <person name="Volpe R.P."/>
            <person name="Klimenkova P."/>
            <person name="Gaidamakova E.K."/>
            <person name="Zhou C.E."/>
            <person name="Stewart B.J."/>
            <person name="Lyman M.G."/>
            <person name="Malfatti S.A."/>
            <person name="Rubinfeld B."/>
            <person name="Courtot M."/>
            <person name="Singh J."/>
            <person name="Dalgard C.L."/>
            <person name="Hamilton T."/>
            <person name="Frey K.G."/>
            <person name="Gunde-Cimerman N."/>
            <person name="Dugan L."/>
            <person name="Daly M.J."/>
        </authorList>
    </citation>
    <scope>NUCLEOTIDE SEQUENCE [LARGE SCALE GENOMIC DNA]</scope>
    <source>
        <strain evidence="7 8">MD1149</strain>
    </source>
</reference>
<keyword evidence="2" id="KW-0238">DNA-binding</keyword>
<dbReference type="InterPro" id="IPR000232">
    <property type="entry name" value="HSF_DNA-bd"/>
</dbReference>
<comment type="caution">
    <text evidence="7">The sequence shown here is derived from an EMBL/GenBank/DDBJ whole genome shotgun (WGS) entry which is preliminary data.</text>
</comment>
<evidence type="ECO:0000313" key="8">
    <source>
        <dbReference type="Proteomes" id="UP000237144"/>
    </source>
</evidence>
<dbReference type="Pfam" id="PF00447">
    <property type="entry name" value="HSF_DNA-bind"/>
    <property type="match status" value="1"/>
</dbReference>
<protein>
    <recommendedName>
        <fullName evidence="6">HSF-type DNA-binding domain-containing protein</fullName>
    </recommendedName>
</protein>
<evidence type="ECO:0000313" key="7">
    <source>
        <dbReference type="EMBL" id="POY73882.1"/>
    </source>
</evidence>
<evidence type="ECO:0000256" key="4">
    <source>
        <dbReference type="RuleBase" id="RU004020"/>
    </source>
</evidence>
<evidence type="ECO:0000256" key="5">
    <source>
        <dbReference type="SAM" id="MobiDB-lite"/>
    </source>
</evidence>
<comment type="similarity">
    <text evidence="4">Belongs to the HSF family.</text>
</comment>